<evidence type="ECO:0000313" key="4">
    <source>
        <dbReference type="Proteomes" id="UP000808337"/>
    </source>
</evidence>
<dbReference type="Proteomes" id="UP000808337">
    <property type="component" value="Unassembled WGS sequence"/>
</dbReference>
<gene>
    <name evidence="3" type="ORF">IPP15_07330</name>
</gene>
<feature type="domain" description="PKD-like" evidence="1">
    <location>
        <begin position="1907"/>
        <end position="1989"/>
    </location>
</feature>
<name>A0A9D7SUB8_9BACT</name>
<accession>A0A9D7SUB8</accession>
<sequence length="2798" mass="290577">MKKQLPTVNTTKKNYFCDSFFSIKIKAVKSYTVLAAICLTVLFFQSAIAQTTLIGGAIGNGDFEAVTPVWTLANVAATNQWFIGTAVAAGGTKSAYVTTDAGVTNSYGITTTSTNHIYQSVTFPAGQTAIILSFDWKGVAEPSASGGSTFDYIRVSLMTAAPVGGSFPAVGEQLPVIFTGQPGYIKAWVVIPASFAGLTRNLVFTWRNDSSLGNPTPGPSIDNVNLVTNTPSALTGTLTIPGTYASFGQAIANLNAHGVAAGGVTFNITAGSTYTETPPAITTTGTIANPIIFQKSGAGSNPLITATGTGNNGIASSGSVGGGGDGVIVIQGADFITFDGIDVASGNFTGTSSCIEAGYLIRNATATDGAQNNTIKNTSIVLNRTVASATLPSVGIFQSISTNQGGVTPTAATGANSNNKYLNLIIKNAYDGIWLLGNATFPDLACEIGTTACNTFNTIGDPATANDIGNGTALCYGIRAGSQSGVKLYNNSVRNVTGSGVAVDGIFLELFQGTCSVYHNKVQTIKNSSTSSTTAFSGIAASHATTGTNVARIYDNSISEIISAYTGAATLTRGIKGMFIRGSGGSSSQSYEIWNNSVSLNASASPNLSSVCFAHTTSAGPIYIVRNNVFANFTPAQGVTAKHFCIETTSATTFGPAGTISNNNDFWIANDLSTSGAVGIGASTPYFTLGNWQAGITSPAGTDAASIFSDPIFANNTSDLHSTSASLNNAGTTPAAFVTDDLDCLARTDFDVGAYNIVVNNDDAGVTAIVLPSPMCPGVNIVQATIRNFGAATLNSVKVDWSVTPGGAQPQVNPAISLVSGASTTITLGNFTFVPGTTYSINAFTSLPNGNADGNPSNDAFTLGGIATGLSGPYSVGVGGDFTTLTAAANAFNTRSLCGAVAFNLIDANYPGETFPITFNSNANSSAVNTLTIKPTQASTTITGSSGTALIVINGSDYITLDGSTGSTMNTLCPPVTASRNLTLTNTNSSTSSAVVWLQNAVDGATNNKIINCNLVGSGSTQTLFGVGSGSSTIAITSLGNGNNNNSFVNNNISKTQMGIYSQGSSAAAKNTGTVINQNLMNTVSPNNIRRVGIFVGFEHAISISGNIISELTSALSEDVFGITLGSVSISAASFTGNEVTMATVSKNIIGTARQTNTFTACGIYIAPVSVGSGLNEISNNMISGVSANGTSSDFSVGIFAGGGATSSTNIYYNTISMSGTQTGGSEKSYALAIGGSNPVVDVRNNILVNTQNNGTGNNYAIGYGYTTFTNLTSDHNDYFVSNPGATFFIGGTGSISAPTTRLLISDLQLATGKDGFAQNVSPVFVSATDLHLLATSGINAPLNNGAIGVSVLDDIDCDVRMTDIGADEFIPIIGLDMGATALVAPALAGCYTAAETVTVTIKNYGAGTQDFSINPVLVTVNATNAIMYTGTKLVNTGTLASGASMNVDMTSTINMTGVGTYTFNAFTTITIGTDVTPGNDAMAATNRIVTSKINTFPYVEPFTTAPGWSVVIETPVGTNILWSLGPATGPNGVAGSAAASNFFSGSAGRIERFQSPIMDFTTLTKPVMHYYIAHRTFATEDDGLNIVVSTDCGATFVDLSPAYLKKYSSTPSLSTLPPSSSAFTPANAADWRHESIDLSAFAGNPSVIIGFRALSAFGNILWLDDFIVSDATTICNDPVASPGTYSCEGSSSIVMNTTGDPAGGTIQTTAYTTPAPNATFTANATATAPNGTIYTPTSVKSPKWFKTTYSGNTKNGYANYNINIDVTGYTPASNVNRMYIMKRADQLSPWECLPTTAAGNILTSSGLTRFSDFAVGFQCANPTATVSGGGTVCSNQTLPIVSIALTGTSPWSITYTDGMSSFTVNNIMSSPYDIMAAISGTYTVTAISDADCTGTASGSAVVLIKPAPNATITSNTSIYQGSTANMASVPSAGAGASYMWSLSSGMITAGAGTNTITYKAGNPPSMNINVTVTSSNGCSSTASKVVSVIIPGPATMTWEPDNTTPTTCGQSSNCCLDTLCFNLKYTPGVTGFLTTYTTGFFINCLGSTTPIGYNKSCVMTDNSFQISQCALIDSVLFNSSGFNGGMTVPITQGAPIILHRVCLNISTGESVQIREDNITNLSGSIDQVGTGHLTEFPTYSTQTFSRPAPVIPANITVTISCPADTLFPVPPPVVDFCGNPVPATLTSRVSTPSSISCEGTKVYNFNYTDCSGYTQPWSFTYIVEYQDFTIATPPGGSIVACPALSNIVPTPPIVIDNCGRTLSPSISDSGMPACEGIRFYVFTYTDCEGNTHNWVYTYFVEYEPIPNPVDITQTVNCPLQANVVPVPPVVVDNCGMTLSPSGPTSTPALTAMTCEGTRSFTWTYMDCEGNTQDFVYTYIVERQPFADPVDAGITVGCPAQTNVVPVPPAVLDNCGTLISPSGPVVSAIPACEGTRTYTWTYTDCEGNTGDYVFTYTVDRPAFTVPANAGSIVNCPEASNVVPVAPLVVDACGVTLIPIDTMSTAPVTCQGVDVTRTYTFHFRDCAGLTLPWVYTYTVRCFPLTLKVFLEGPYDVAGDTMKATLNTNHVLPGQDKLLSPSLSVQLNAPYTPFGQPYNMSPWNYNGNTGLQYGDPSAPGAPMGVIPYPPDVVDWVLVTVRKNGILPANNFWTCAGWVHTDGVVTFPDPCPGLVFNPGDSCYVLVQHRTHMGVLSTHAATSTCTNYIINWDFTTANSFAPIFRYGEKLVEPGKWAMHGANGDQITSIAAIGSADLTTWRIFQNAYGYSIGDYNMSAFTESAGDESLWKANQNRTSGIIFY</sequence>
<comment type="caution">
    <text evidence="3">The sequence shown here is derived from an EMBL/GenBank/DDBJ whole genome shotgun (WGS) entry which is preliminary data.</text>
</comment>
<feature type="domain" description="HYR-like" evidence="2">
    <location>
        <begin position="2309"/>
        <end position="2381"/>
    </location>
</feature>
<dbReference type="Gene3D" id="2.60.40.10">
    <property type="entry name" value="Immunoglobulins"/>
    <property type="match status" value="1"/>
</dbReference>
<protein>
    <submittedName>
        <fullName evidence="3">Uncharacterized protein</fullName>
    </submittedName>
</protein>
<evidence type="ECO:0000313" key="3">
    <source>
        <dbReference type="EMBL" id="MBK9982221.1"/>
    </source>
</evidence>
<feature type="domain" description="HYR-like" evidence="2">
    <location>
        <begin position="2231"/>
        <end position="2300"/>
    </location>
</feature>
<dbReference type="InterPro" id="IPR013783">
    <property type="entry name" value="Ig-like_fold"/>
</dbReference>
<evidence type="ECO:0000259" key="2">
    <source>
        <dbReference type="Pfam" id="PF23237"/>
    </source>
</evidence>
<feature type="domain" description="HYR-like" evidence="2">
    <location>
        <begin position="2387"/>
        <end position="2458"/>
    </location>
</feature>
<dbReference type="InterPro" id="IPR045829">
    <property type="entry name" value="PKD_6"/>
</dbReference>
<feature type="domain" description="HYR-like" evidence="2">
    <location>
        <begin position="2463"/>
        <end position="2538"/>
    </location>
</feature>
<dbReference type="InterPro" id="IPR006626">
    <property type="entry name" value="PbH1"/>
</dbReference>
<organism evidence="3 4">
    <name type="scientific">Candidatus Opimibacter skivensis</name>
    <dbReference type="NCBI Taxonomy" id="2982028"/>
    <lineage>
        <taxon>Bacteria</taxon>
        <taxon>Pseudomonadati</taxon>
        <taxon>Bacteroidota</taxon>
        <taxon>Saprospiria</taxon>
        <taxon>Saprospirales</taxon>
        <taxon>Saprospiraceae</taxon>
        <taxon>Candidatus Opimibacter</taxon>
    </lineage>
</organism>
<evidence type="ECO:0000259" key="1">
    <source>
        <dbReference type="Pfam" id="PF19408"/>
    </source>
</evidence>
<proteinExistence type="predicted"/>
<dbReference type="Pfam" id="PF23237">
    <property type="entry name" value="HYR_4C"/>
    <property type="match status" value="5"/>
</dbReference>
<dbReference type="InterPro" id="IPR057078">
    <property type="entry name" value="HYR-4C"/>
</dbReference>
<feature type="domain" description="HYR-like" evidence="2">
    <location>
        <begin position="2151"/>
        <end position="2224"/>
    </location>
</feature>
<dbReference type="EMBL" id="JADKGY010000006">
    <property type="protein sequence ID" value="MBK9982221.1"/>
    <property type="molecule type" value="Genomic_DNA"/>
</dbReference>
<dbReference type="Pfam" id="PF19408">
    <property type="entry name" value="PKD_6"/>
    <property type="match status" value="1"/>
</dbReference>
<dbReference type="SMART" id="SM00710">
    <property type="entry name" value="PbH1"/>
    <property type="match status" value="6"/>
</dbReference>
<reference evidence="3 4" key="1">
    <citation type="submission" date="2020-10" db="EMBL/GenBank/DDBJ databases">
        <title>Connecting structure to function with the recovery of over 1000 high-quality activated sludge metagenome-assembled genomes encoding full-length rRNA genes using long-read sequencing.</title>
        <authorList>
            <person name="Singleton C.M."/>
            <person name="Petriglieri F."/>
            <person name="Kristensen J.M."/>
            <person name="Kirkegaard R.H."/>
            <person name="Michaelsen T.Y."/>
            <person name="Andersen M.H."/>
            <person name="Karst S.M."/>
            <person name="Dueholm M.S."/>
            <person name="Nielsen P.H."/>
            <person name="Albertsen M."/>
        </authorList>
    </citation>
    <scope>NUCLEOTIDE SEQUENCE [LARGE SCALE GENOMIC DNA]</scope>
    <source>
        <strain evidence="3">Ribe_18-Q3-R11-54_MAXAC.273</strain>
    </source>
</reference>